<dbReference type="PROSITE" id="PS51257">
    <property type="entry name" value="PROKAR_LIPOPROTEIN"/>
    <property type="match status" value="1"/>
</dbReference>
<dbReference type="RefSeq" id="WP_322472123.1">
    <property type="nucleotide sequence ID" value="NZ_JBHRZG010000024.1"/>
</dbReference>
<sequence>MTDRPLNWVPAALLVGLLSCAPEVPAPGPVAGTVVDPGRIEGQVQGASFPEARALLAGGGHLFTGVAGSLHSPGTLTLPLDAAPGTPTASPLLPLDGTCAFSGPPPDAALSVGDRVTILSAGDDPLGQVTESLSGGQPVVRIHSDRATTVSGTLTCPEQLPVTYALTLRAGWNAATVNATASGTAITDVPAGSRSQLTGAAATPAVTLLLPETGLRFETAAPVEAVVTVRQVGGYSGPITLSTDLPGLTIQPATLTLPPLGLHAMGSALHPQQITTRLRFHYADGPNLRQPFTVIATGRAGDEVGRARTTVEVARSGFTLSARSTELELDPAAPRPVPLCVSSEGPYHGAVMLGAADLPPGVTVSPTTVDLQDYTCGLVTLRGDRLTRGSTTRIRLTAEGGGYQAQLAATLTVLGPAVSLRLTAPTVTVYQGHATTVPVQVTGEYGFSGPVQVGLRARVDGVETGVVTVTVRAGETTTAEVPLRASPTAALGVRPIVPDSPEQLSPPPEDDSGTLRVRPPRFPVVAGRLLAPATVGVWQRTDTGTPAVSSTLTRSDTGGRISVQVPGNVDQLIATPDGVLALAGAAASALVHDDGRVELLTAPPAGPGHDLADATDLAGLVWFTRPGTAEPSQLCTWNPRTGQVRVVDTTGIDSTYGSTLTLSPDRRTVLVLPRHAGVALTVQAATGVVTRHVLVGGYTSAAVSDQGDVWFARYNTLSRSPARGAAEYVNVGTGQLIGFDARHPETLWGRDAGSVYRIDTGSGTSTRIALSDGPPLRAVPLGSGGLAAITSDLSDAGTEQTYLTVVSP</sequence>
<evidence type="ECO:0000313" key="2">
    <source>
        <dbReference type="EMBL" id="MFC3834943.1"/>
    </source>
</evidence>
<protein>
    <submittedName>
        <fullName evidence="2">Uncharacterized protein</fullName>
    </submittedName>
</protein>
<proteinExistence type="predicted"/>
<evidence type="ECO:0000256" key="1">
    <source>
        <dbReference type="SAM" id="MobiDB-lite"/>
    </source>
</evidence>
<keyword evidence="3" id="KW-1185">Reference proteome</keyword>
<dbReference type="Proteomes" id="UP001595803">
    <property type="component" value="Unassembled WGS sequence"/>
</dbReference>
<gene>
    <name evidence="2" type="ORF">ACFOSB_18955</name>
</gene>
<evidence type="ECO:0000313" key="3">
    <source>
        <dbReference type="Proteomes" id="UP001595803"/>
    </source>
</evidence>
<dbReference type="SUPFAM" id="SSF63829">
    <property type="entry name" value="Calcium-dependent phosphotriesterase"/>
    <property type="match status" value="1"/>
</dbReference>
<name>A0ABV7ZEW7_9DEIO</name>
<reference evidence="3" key="1">
    <citation type="journal article" date="2019" name="Int. J. Syst. Evol. Microbiol.">
        <title>The Global Catalogue of Microorganisms (GCM) 10K type strain sequencing project: providing services to taxonomists for standard genome sequencing and annotation.</title>
        <authorList>
            <consortium name="The Broad Institute Genomics Platform"/>
            <consortium name="The Broad Institute Genome Sequencing Center for Infectious Disease"/>
            <person name="Wu L."/>
            <person name="Ma J."/>
        </authorList>
    </citation>
    <scope>NUCLEOTIDE SEQUENCE [LARGE SCALE GENOMIC DNA]</scope>
    <source>
        <strain evidence="3">CCTCC AB 2017081</strain>
    </source>
</reference>
<feature type="region of interest" description="Disordered" evidence="1">
    <location>
        <begin position="493"/>
        <end position="517"/>
    </location>
</feature>
<accession>A0ABV7ZEW7</accession>
<dbReference type="EMBL" id="JBHRZG010000024">
    <property type="protein sequence ID" value="MFC3834943.1"/>
    <property type="molecule type" value="Genomic_DNA"/>
</dbReference>
<organism evidence="2 3">
    <name type="scientific">Deinococcus rufus</name>
    <dbReference type="NCBI Taxonomy" id="2136097"/>
    <lineage>
        <taxon>Bacteria</taxon>
        <taxon>Thermotogati</taxon>
        <taxon>Deinococcota</taxon>
        <taxon>Deinococci</taxon>
        <taxon>Deinococcales</taxon>
        <taxon>Deinococcaceae</taxon>
        <taxon>Deinococcus</taxon>
    </lineage>
</organism>
<comment type="caution">
    <text evidence="2">The sequence shown here is derived from an EMBL/GenBank/DDBJ whole genome shotgun (WGS) entry which is preliminary data.</text>
</comment>